<evidence type="ECO:0000313" key="2">
    <source>
        <dbReference type="EMBL" id="AWL06535.1"/>
    </source>
</evidence>
<evidence type="ECO:0000259" key="1">
    <source>
        <dbReference type="Pfam" id="PF01575"/>
    </source>
</evidence>
<dbReference type="KEGG" id="mtim:DIR46_20240"/>
<dbReference type="PANTHER" id="PTHR43841">
    <property type="entry name" value="3-HYDROXYACYL-THIOESTER DEHYDRATASE HTDX-RELATED"/>
    <property type="match status" value="1"/>
</dbReference>
<feature type="domain" description="MaoC-like" evidence="1">
    <location>
        <begin position="160"/>
        <end position="235"/>
    </location>
</feature>
<gene>
    <name evidence="2" type="ORF">DIR46_20240</name>
</gene>
<dbReference type="SUPFAM" id="SSF54637">
    <property type="entry name" value="Thioesterase/thiol ester dehydrase-isomerase"/>
    <property type="match status" value="2"/>
</dbReference>
<dbReference type="CDD" id="cd03441">
    <property type="entry name" value="R_hydratase_like"/>
    <property type="match status" value="1"/>
</dbReference>
<dbReference type="Proteomes" id="UP000245820">
    <property type="component" value="Chromosome"/>
</dbReference>
<protein>
    <recommendedName>
        <fullName evidence="1">MaoC-like domain-containing protein</fullName>
    </recommendedName>
</protein>
<evidence type="ECO:0000313" key="3">
    <source>
        <dbReference type="Proteomes" id="UP000245820"/>
    </source>
</evidence>
<dbReference type="EMBL" id="CP029343">
    <property type="protein sequence ID" value="AWL06535.1"/>
    <property type="molecule type" value="Genomic_DNA"/>
</dbReference>
<accession>A0A2S2DMD5</accession>
<dbReference type="Pfam" id="PF01575">
    <property type="entry name" value="MaoC_dehydratas"/>
    <property type="match status" value="1"/>
</dbReference>
<organism evidence="2 3">
    <name type="scientific">Massilia oculi</name>
    <dbReference type="NCBI Taxonomy" id="945844"/>
    <lineage>
        <taxon>Bacteria</taxon>
        <taxon>Pseudomonadati</taxon>
        <taxon>Pseudomonadota</taxon>
        <taxon>Betaproteobacteria</taxon>
        <taxon>Burkholderiales</taxon>
        <taxon>Oxalobacteraceae</taxon>
        <taxon>Telluria group</taxon>
        <taxon>Massilia</taxon>
    </lineage>
</organism>
<dbReference type="RefSeq" id="WP_109346852.1">
    <property type="nucleotide sequence ID" value="NZ_CP029343.1"/>
</dbReference>
<dbReference type="InterPro" id="IPR002539">
    <property type="entry name" value="MaoC-like_dom"/>
</dbReference>
<dbReference type="InterPro" id="IPR029069">
    <property type="entry name" value="HotDog_dom_sf"/>
</dbReference>
<reference evidence="2 3" key="1">
    <citation type="submission" date="2018-05" db="EMBL/GenBank/DDBJ databases">
        <title>Complete genome sequence of Massilia oculi sp. nov. CCUG 43427T (=DSM 26321T), the type strain of M. oculi, and comparison with genome sequences of other Massilia strains.</title>
        <authorList>
            <person name="Zhu B."/>
        </authorList>
    </citation>
    <scope>NUCLEOTIDE SEQUENCE [LARGE SCALE GENOMIC DNA]</scope>
    <source>
        <strain evidence="2 3">CCUG 43427</strain>
    </source>
</reference>
<sequence>MLLRALLKQPARSSTGQVDATWRLDRIDADHVRRYQAAFGFRGDAVPLTFLYLLAQRAQLATMLACPIPFRIPGLIHVENRLAMHAPVVLDAPLALTTVLQLPPPAPNGALHAVLETHAFDGERLAFSCDSTYLIRRGDRTGRNAPPPEAPHGEALGGWTVAHEAGRHYAALSGDWNPIHLWRWSARLMGMRTPIVHGAHTLAKACSLLQTACGQEITSVWSRFRQPVPLGSSVALFQRDTEGRFAAVCDDRIVIEGRYAVPLADRTSPRLQQS</sequence>
<name>A0A2S2DMD5_9BURK</name>
<dbReference type="PANTHER" id="PTHR43841:SF3">
    <property type="entry name" value="(3R)-HYDROXYACYL-ACP DEHYDRATASE SUBUNIT HADB"/>
    <property type="match status" value="1"/>
</dbReference>
<dbReference type="Gene3D" id="3.10.129.10">
    <property type="entry name" value="Hotdog Thioesterase"/>
    <property type="match status" value="1"/>
</dbReference>
<keyword evidence="3" id="KW-1185">Reference proteome</keyword>
<dbReference type="OrthoDB" id="9774179at2"/>
<dbReference type="AlphaFoldDB" id="A0A2S2DMD5"/>
<proteinExistence type="predicted"/>